<organism evidence="2 3">
    <name type="scientific">Trapa natans</name>
    <name type="common">Water chestnut</name>
    <dbReference type="NCBI Taxonomy" id="22666"/>
    <lineage>
        <taxon>Eukaryota</taxon>
        <taxon>Viridiplantae</taxon>
        <taxon>Streptophyta</taxon>
        <taxon>Embryophyta</taxon>
        <taxon>Tracheophyta</taxon>
        <taxon>Spermatophyta</taxon>
        <taxon>Magnoliopsida</taxon>
        <taxon>eudicotyledons</taxon>
        <taxon>Gunneridae</taxon>
        <taxon>Pentapetalae</taxon>
        <taxon>rosids</taxon>
        <taxon>malvids</taxon>
        <taxon>Myrtales</taxon>
        <taxon>Lythraceae</taxon>
        <taxon>Trapa</taxon>
    </lineage>
</organism>
<keyword evidence="3" id="KW-1185">Reference proteome</keyword>
<proteinExistence type="predicted"/>
<evidence type="ECO:0008006" key="4">
    <source>
        <dbReference type="Google" id="ProtNLM"/>
    </source>
</evidence>
<evidence type="ECO:0000256" key="1">
    <source>
        <dbReference type="SAM" id="MobiDB-lite"/>
    </source>
</evidence>
<feature type="compositionally biased region" description="Polar residues" evidence="1">
    <location>
        <begin position="43"/>
        <end position="64"/>
    </location>
</feature>
<dbReference type="Pfam" id="PF12609">
    <property type="entry name" value="DUF3774"/>
    <property type="match status" value="1"/>
</dbReference>
<comment type="caution">
    <text evidence="2">The sequence shown here is derived from an EMBL/GenBank/DDBJ whole genome shotgun (WGS) entry which is preliminary data.</text>
</comment>
<dbReference type="PANTHER" id="PTHR33090">
    <property type="entry name" value="DUF3774 DOMAIN PROTEIN-RELATED"/>
    <property type="match status" value="1"/>
</dbReference>
<name>A0AAN7R5L3_TRANT</name>
<reference evidence="2 3" key="1">
    <citation type="journal article" date="2023" name="Hortic Res">
        <title>Pangenome of water caltrop reveals structural variations and asymmetric subgenome divergence after allopolyploidization.</title>
        <authorList>
            <person name="Zhang X."/>
            <person name="Chen Y."/>
            <person name="Wang L."/>
            <person name="Yuan Y."/>
            <person name="Fang M."/>
            <person name="Shi L."/>
            <person name="Lu R."/>
            <person name="Comes H.P."/>
            <person name="Ma Y."/>
            <person name="Chen Y."/>
            <person name="Huang G."/>
            <person name="Zhou Y."/>
            <person name="Zheng Z."/>
            <person name="Qiu Y."/>
        </authorList>
    </citation>
    <scope>NUCLEOTIDE SEQUENCE [LARGE SCALE GENOMIC DNA]</scope>
    <source>
        <strain evidence="2">F231</strain>
    </source>
</reference>
<sequence length="91" mass="9945">MSSKRGSCVVAASMAVVEAMKDQGICRWNYPIRSACQRAKSRGSGSVSQAKNLSPQSVSSTGSSKVREDERVRQSEDSLRKIMYLSCWGPN</sequence>
<evidence type="ECO:0000313" key="2">
    <source>
        <dbReference type="EMBL" id="KAK4792784.1"/>
    </source>
</evidence>
<protein>
    <recommendedName>
        <fullName evidence="4">Wound-responsive family protein</fullName>
    </recommendedName>
</protein>
<feature type="compositionally biased region" description="Basic and acidic residues" evidence="1">
    <location>
        <begin position="65"/>
        <end position="77"/>
    </location>
</feature>
<dbReference type="Proteomes" id="UP001346149">
    <property type="component" value="Unassembled WGS sequence"/>
</dbReference>
<dbReference type="AlphaFoldDB" id="A0AAN7R5L3"/>
<evidence type="ECO:0000313" key="3">
    <source>
        <dbReference type="Proteomes" id="UP001346149"/>
    </source>
</evidence>
<accession>A0AAN7R5L3</accession>
<feature type="region of interest" description="Disordered" evidence="1">
    <location>
        <begin position="41"/>
        <end position="77"/>
    </location>
</feature>
<gene>
    <name evidence="2" type="ORF">SAY86_023219</name>
</gene>
<dbReference type="EMBL" id="JAXQNO010000008">
    <property type="protein sequence ID" value="KAK4792784.1"/>
    <property type="molecule type" value="Genomic_DNA"/>
</dbReference>
<dbReference type="InterPro" id="IPR022251">
    <property type="entry name" value="DUF3774_wound-induced"/>
</dbReference>